<evidence type="ECO:0000256" key="1">
    <source>
        <dbReference type="SAM" id="SignalP"/>
    </source>
</evidence>
<dbReference type="AlphaFoldDB" id="A0A0N4TIL6"/>
<evidence type="ECO:0000313" key="4">
    <source>
        <dbReference type="WBParaSite" id="BPAG_0000808201-mRNA-1"/>
    </source>
</evidence>
<name>A0A0N4TIL6_BRUPA</name>
<reference evidence="4" key="1">
    <citation type="submission" date="2017-02" db="UniProtKB">
        <authorList>
            <consortium name="WormBaseParasite"/>
        </authorList>
    </citation>
    <scope>IDENTIFICATION</scope>
</reference>
<evidence type="ECO:0000313" key="2">
    <source>
        <dbReference type="EMBL" id="VDN89230.1"/>
    </source>
</evidence>
<evidence type="ECO:0000313" key="3">
    <source>
        <dbReference type="Proteomes" id="UP000278627"/>
    </source>
</evidence>
<dbReference type="WBParaSite" id="BPAG_0000808201-mRNA-1">
    <property type="protein sequence ID" value="BPAG_0000808201-mRNA-1"/>
    <property type="gene ID" value="BPAG_0000808201"/>
</dbReference>
<sequence>MKTTGVLLLWAVCVALSLSVRDECMERHKICSAKDRFTMQRICRKSGGLLKHTLKYAGKVIFIRKILSWNGYSNRILIDLFSEIISDCCRPNGCTRQYLCDFCENSCCQIAVDMMIMD</sequence>
<dbReference type="EMBL" id="UZAD01013130">
    <property type="protein sequence ID" value="VDN89230.1"/>
    <property type="molecule type" value="Genomic_DNA"/>
</dbReference>
<feature type="chain" id="PRO_5043121985" evidence="1">
    <location>
        <begin position="20"/>
        <end position="118"/>
    </location>
</feature>
<dbReference type="Proteomes" id="UP000278627">
    <property type="component" value="Unassembled WGS sequence"/>
</dbReference>
<gene>
    <name evidence="2" type="ORF">BPAG_LOCUS8044</name>
</gene>
<organism evidence="4">
    <name type="scientific">Brugia pahangi</name>
    <name type="common">Filarial nematode worm</name>
    <dbReference type="NCBI Taxonomy" id="6280"/>
    <lineage>
        <taxon>Eukaryota</taxon>
        <taxon>Metazoa</taxon>
        <taxon>Ecdysozoa</taxon>
        <taxon>Nematoda</taxon>
        <taxon>Chromadorea</taxon>
        <taxon>Rhabditida</taxon>
        <taxon>Spirurina</taxon>
        <taxon>Spiruromorpha</taxon>
        <taxon>Filarioidea</taxon>
        <taxon>Onchocercidae</taxon>
        <taxon>Brugia</taxon>
    </lineage>
</organism>
<keyword evidence="1" id="KW-0732">Signal</keyword>
<accession>A0A0N4TIL6</accession>
<protein>
    <submittedName>
        <fullName evidence="2 4">Uncharacterized protein</fullName>
    </submittedName>
</protein>
<proteinExistence type="predicted"/>
<keyword evidence="3" id="KW-1185">Reference proteome</keyword>
<feature type="signal peptide" evidence="1">
    <location>
        <begin position="1"/>
        <end position="19"/>
    </location>
</feature>
<reference evidence="2 3" key="2">
    <citation type="submission" date="2018-11" db="EMBL/GenBank/DDBJ databases">
        <authorList>
            <consortium name="Pathogen Informatics"/>
        </authorList>
    </citation>
    <scope>NUCLEOTIDE SEQUENCE [LARGE SCALE GENOMIC DNA]</scope>
</reference>